<reference evidence="5" key="1">
    <citation type="submission" date="2021-11" db="EMBL/GenBank/DDBJ databases">
        <title>Description of a new species Pelosinus isolated from the bottom sediments of Lake Baikal.</title>
        <authorList>
            <person name="Zakharyuk A."/>
        </authorList>
    </citation>
    <scope>NUCLEOTIDE SEQUENCE</scope>
    <source>
        <strain evidence="5">Bkl1</strain>
    </source>
</reference>
<accession>A0ABS8HWF2</accession>
<evidence type="ECO:0000259" key="2">
    <source>
        <dbReference type="Pfam" id="PF12500"/>
    </source>
</evidence>
<dbReference type="CDD" id="cd06223">
    <property type="entry name" value="PRTases_typeI"/>
    <property type="match status" value="1"/>
</dbReference>
<protein>
    <submittedName>
        <fullName evidence="5">Phosphoribosyltransferase</fullName>
    </submittedName>
</protein>
<dbReference type="InterPro" id="IPR028157">
    <property type="entry name" value="PELOTA_dom"/>
</dbReference>
<feature type="domain" description="Orotate phosphoribosyltransferase-like" evidence="4">
    <location>
        <begin position="40"/>
        <end position="261"/>
    </location>
</feature>
<sequence length="835" mass="94087">MNNITLPACLPNVHSYDILENLKVEVHVVTNAYNIPIDNLFLMAARKNTKRGFLFVSKILGKHIPVHPLIPLLGGGALASRYASVMYQQRDFEEHCDFSKAFTNSSLMTTAWEYIKSNPLPLPEKILFIGFAETATALGHGVFSCFAQNAKYIHTTRDNIVGADMVLNFAEEHSHAVDHYCYGIEREWFDNDETIVLVDDEITTGKSALNFIRAIQQQYPRKKYAVLSLLDWRSKADKQKYLEAQEELQIQIHTISLLSGEIAVEGEPMADGQEPFSYAAQKHKEPIVEKLIIKDDLGMVNNFSSLNTKAEENNIPYLHATGRFGITTQEKNDLEKAYCKIGNWLKQKRQGKNALCLGTGEFMYIPFRIAGYMGEGVSVQSTTRSPIYPVQRENYGVQQAICFANPEDGSIANYVYNIPSDYYDDIFIFFEREVEDKDLEPLLQALAPIGVSRIYLVTCASRYLIRPMIPHPKPIGSYNPRDVVFLLKNISGLVPELDNQIREAAIQGGRHYSEMLPVEYQPKPEYMTLFQHVLQETAEKIALAAGSVAEQIIHLKGTGLVLVSLARAGTPIGILIKRYIEEQFGISLPHYSISIIRDKGIDENALLYIRQQHPDATIQFIDGWTGKGAITNQLMEACTIFNQKYRETVEPDLAVLADPGHCVRLYGTREDFLIPSACLNSTVSGLVSRTVHVAELIDETDFHGARFYEEWIKEDVSLLFIDTIVDKYPLIAHKASQMARKHIHDLQVPTWAGLNTIKQLQVTFNLPDINLIKPGVGETTRVLLRRVPWKILIDNKENPNLQHILLLAKDRGVAVEEFTGMSYSCCGLIKTMGGD</sequence>
<evidence type="ECO:0000313" key="5">
    <source>
        <dbReference type="EMBL" id="MCC5467497.1"/>
    </source>
</evidence>
<dbReference type="Gene3D" id="3.40.50.2020">
    <property type="match status" value="1"/>
</dbReference>
<keyword evidence="5" id="KW-0808">Transferase</keyword>
<dbReference type="SUPFAM" id="SSF53271">
    <property type="entry name" value="PRTase-like"/>
    <property type="match status" value="1"/>
</dbReference>
<dbReference type="RefSeq" id="WP_229536490.1">
    <property type="nucleotide sequence ID" value="NZ_JAJHJB010000034.1"/>
</dbReference>
<proteinExistence type="predicted"/>
<dbReference type="Pfam" id="PF11202">
    <property type="entry name" value="StiP"/>
    <property type="match status" value="1"/>
</dbReference>
<dbReference type="Pfam" id="PF12500">
    <property type="entry name" value="TRSP"/>
    <property type="match status" value="1"/>
</dbReference>
<gene>
    <name evidence="5" type="ORF">LMF89_19355</name>
</gene>
<dbReference type="InterPro" id="IPR011215">
    <property type="entry name" value="StiP_N"/>
</dbReference>
<dbReference type="GO" id="GO:0016757">
    <property type="term" value="F:glycosyltransferase activity"/>
    <property type="evidence" value="ECO:0007669"/>
    <property type="project" value="UniProtKB-KW"/>
</dbReference>
<dbReference type="Proteomes" id="UP001165492">
    <property type="component" value="Unassembled WGS sequence"/>
</dbReference>
<feature type="domain" description="TRSP" evidence="2">
    <location>
        <begin position="321"/>
        <end position="446"/>
    </location>
</feature>
<evidence type="ECO:0000313" key="6">
    <source>
        <dbReference type="Proteomes" id="UP001165492"/>
    </source>
</evidence>
<dbReference type="InterPro" id="IPR022537">
    <property type="entry name" value="TRSP_dom"/>
</dbReference>
<comment type="caution">
    <text evidence="5">The sequence shown here is derived from an EMBL/GenBank/DDBJ whole genome shotgun (WGS) entry which is preliminary data.</text>
</comment>
<dbReference type="InterPro" id="IPR029057">
    <property type="entry name" value="PRTase-like"/>
</dbReference>
<dbReference type="InterPro" id="IPR041688">
    <property type="entry name" value="PRTase_2"/>
</dbReference>
<evidence type="ECO:0000259" key="3">
    <source>
        <dbReference type="Pfam" id="PF15608"/>
    </source>
</evidence>
<organism evidence="5 6">
    <name type="scientific">Pelosinus baikalensis</name>
    <dbReference type="NCBI Taxonomy" id="2892015"/>
    <lineage>
        <taxon>Bacteria</taxon>
        <taxon>Bacillati</taxon>
        <taxon>Bacillota</taxon>
        <taxon>Negativicutes</taxon>
        <taxon>Selenomonadales</taxon>
        <taxon>Sporomusaceae</taxon>
        <taxon>Pelosinus</taxon>
    </lineage>
</organism>
<evidence type="ECO:0000259" key="1">
    <source>
        <dbReference type="Pfam" id="PF11202"/>
    </source>
</evidence>
<feature type="domain" description="PELOTA RNA-binding" evidence="3">
    <location>
        <begin position="751"/>
        <end position="830"/>
    </location>
</feature>
<dbReference type="Pfam" id="PF15609">
    <property type="entry name" value="PRTase_2"/>
    <property type="match status" value="1"/>
</dbReference>
<keyword evidence="6" id="KW-1185">Reference proteome</keyword>
<name>A0ABS8HWF2_9FIRM</name>
<dbReference type="Pfam" id="PF15608">
    <property type="entry name" value="PELOTA_1"/>
    <property type="match status" value="1"/>
</dbReference>
<dbReference type="EMBL" id="JAJHJB010000034">
    <property type="protein sequence ID" value="MCC5467497.1"/>
    <property type="molecule type" value="Genomic_DNA"/>
</dbReference>
<keyword evidence="5" id="KW-0328">Glycosyltransferase</keyword>
<evidence type="ECO:0000259" key="4">
    <source>
        <dbReference type="Pfam" id="PF15609"/>
    </source>
</evidence>
<dbReference type="InterPro" id="IPR000836">
    <property type="entry name" value="PRTase_dom"/>
</dbReference>
<feature type="domain" description="Cysteine protease StiP N-terminal" evidence="1">
    <location>
        <begin position="476"/>
        <end position="724"/>
    </location>
</feature>